<dbReference type="Pfam" id="PF13530">
    <property type="entry name" value="SCP2_2"/>
    <property type="match status" value="1"/>
</dbReference>
<accession>B6G1M6</accession>
<sequence length="400" mass="46889">MAARIATDKDYDQIRKIWTYCFNEGEEVENCYFENKYRAENTVVAELNGDVVASIHLNQHTIKLGNREENVSYVVGVSTLPEARGKGMMKSLMNLSFEEMYNRGQNVSILMPIDFRLYRRFGFENCYDMIEHRINIEDLSAFRIERDFRKAKESDIDNLIDIYNKSNRRLNGYTVRGKQRYENMFKEVAADGGHIYICSDCGVYDGYVIYAINEGKFFVREVYFSNTNALKSILAFIYNHNTQCDKVVIMEDVRNTIGNTLKNPKTSESLLKPFMMGRVVNIGECFRNMVDYLENNYNYSDKLGCFEESVTIAIKDDYINQNTVNYRLSFEGNLYSCDKLEYDEEKSDIVLNINQISQLIFGYKDIDDVLDLYDKEINEEKLDILRKVFVKKRNHINEYD</sequence>
<dbReference type="PANTHER" id="PTHR37817">
    <property type="entry name" value="N-ACETYLTRANSFERASE EIS"/>
    <property type="match status" value="1"/>
</dbReference>
<dbReference type="OrthoDB" id="9768284at2"/>
<comment type="caution">
    <text evidence="2">The sequence shown here is derived from an EMBL/GenBank/DDBJ whole genome shotgun (WGS) entry which is preliminary data.</text>
</comment>
<dbReference type="GO" id="GO:0030649">
    <property type="term" value="P:aminoglycoside antibiotic catabolic process"/>
    <property type="evidence" value="ECO:0007669"/>
    <property type="project" value="TreeGrafter"/>
</dbReference>
<dbReference type="InterPro" id="IPR041380">
    <property type="entry name" value="Acetyltransf_17"/>
</dbReference>
<proteinExistence type="predicted"/>
<evidence type="ECO:0000259" key="1">
    <source>
        <dbReference type="PROSITE" id="PS51186"/>
    </source>
</evidence>
<evidence type="ECO:0000313" key="2">
    <source>
        <dbReference type="EMBL" id="EEA84334.1"/>
    </source>
</evidence>
<dbReference type="PROSITE" id="PS51186">
    <property type="entry name" value="GNAT"/>
    <property type="match status" value="1"/>
</dbReference>
<dbReference type="EMBL" id="ABWP01000075">
    <property type="protein sequence ID" value="EEA84334.1"/>
    <property type="molecule type" value="Genomic_DNA"/>
</dbReference>
<dbReference type="SUPFAM" id="SSF55729">
    <property type="entry name" value="Acyl-CoA N-acyltransferases (Nat)"/>
    <property type="match status" value="1"/>
</dbReference>
<protein>
    <recommendedName>
        <fullName evidence="1">N-acetyltransferase domain-containing protein</fullName>
    </recommendedName>
</protein>
<dbReference type="Gene3D" id="3.40.630.30">
    <property type="match status" value="2"/>
</dbReference>
<keyword evidence="3" id="KW-1185">Reference proteome</keyword>
<organism evidence="2 3">
    <name type="scientific">Peptacetobacter hiranonis (strain DSM 13275 / JCM 10541 / KCTC 15199 / TO-931)</name>
    <name type="common">Clostridium hiranonis</name>
    <dbReference type="NCBI Taxonomy" id="500633"/>
    <lineage>
        <taxon>Bacteria</taxon>
        <taxon>Bacillati</taxon>
        <taxon>Bacillota</taxon>
        <taxon>Clostridia</taxon>
        <taxon>Peptostreptococcales</taxon>
        <taxon>Peptostreptococcaceae</taxon>
        <taxon>Peptacetobacter</taxon>
    </lineage>
</organism>
<dbReference type="InterPro" id="IPR025559">
    <property type="entry name" value="Eis_dom"/>
</dbReference>
<reference evidence="2 3" key="2">
    <citation type="submission" date="2008-10" db="EMBL/GenBank/DDBJ databases">
        <title>Draft genome sequence of Clostridium hiranonis (DSM 13275).</title>
        <authorList>
            <person name="Sudarsanam P."/>
            <person name="Ley R."/>
            <person name="Guruge J."/>
            <person name="Turnbaugh P.J."/>
            <person name="Mahowald M."/>
            <person name="Liep D."/>
            <person name="Gordon J."/>
        </authorList>
    </citation>
    <scope>NUCLEOTIDE SEQUENCE [LARGE SCALE GENOMIC DNA]</scope>
    <source>
        <strain evidence="2 3">DSM 13275</strain>
    </source>
</reference>
<name>B6G1M6_PEPHT</name>
<dbReference type="eggNOG" id="COG4552">
    <property type="taxonomic scope" value="Bacteria"/>
</dbReference>
<dbReference type="CDD" id="cd04301">
    <property type="entry name" value="NAT_SF"/>
    <property type="match status" value="1"/>
</dbReference>
<dbReference type="STRING" id="500633.CLOHIR_02033"/>
<dbReference type="Gene3D" id="3.30.1050.10">
    <property type="entry name" value="SCP2 sterol-binding domain"/>
    <property type="match status" value="1"/>
</dbReference>
<dbReference type="InterPro" id="IPR016181">
    <property type="entry name" value="Acyl_CoA_acyltransferase"/>
</dbReference>
<dbReference type="InterPro" id="IPR036527">
    <property type="entry name" value="SCP2_sterol-bd_dom_sf"/>
</dbReference>
<dbReference type="AlphaFoldDB" id="B6G1M6"/>
<reference evidence="2 3" key="1">
    <citation type="submission" date="2008-09" db="EMBL/GenBank/DDBJ databases">
        <authorList>
            <person name="Fulton L."/>
            <person name="Clifton S."/>
            <person name="Fulton B."/>
            <person name="Xu J."/>
            <person name="Minx P."/>
            <person name="Pepin K.H."/>
            <person name="Johnson M."/>
            <person name="Thiruvilangam P."/>
            <person name="Bhonagiri V."/>
            <person name="Nash W.E."/>
            <person name="Mardis E.R."/>
            <person name="Wilson R.K."/>
        </authorList>
    </citation>
    <scope>NUCLEOTIDE SEQUENCE [LARGE SCALE GENOMIC DNA]</scope>
    <source>
        <strain evidence="2 3">DSM 13275</strain>
    </source>
</reference>
<dbReference type="GO" id="GO:0034069">
    <property type="term" value="F:aminoglycoside N-acetyltransferase activity"/>
    <property type="evidence" value="ECO:0007669"/>
    <property type="project" value="TreeGrafter"/>
</dbReference>
<dbReference type="Proteomes" id="UP000003178">
    <property type="component" value="Unassembled WGS sequence"/>
</dbReference>
<dbReference type="InterPro" id="IPR051554">
    <property type="entry name" value="Acetyltransferase_Eis"/>
</dbReference>
<dbReference type="SUPFAM" id="SSF55718">
    <property type="entry name" value="SCP-like"/>
    <property type="match status" value="1"/>
</dbReference>
<feature type="domain" description="N-acetyltransferase" evidence="1">
    <location>
        <begin position="1"/>
        <end position="149"/>
    </location>
</feature>
<evidence type="ECO:0000313" key="3">
    <source>
        <dbReference type="Proteomes" id="UP000003178"/>
    </source>
</evidence>
<dbReference type="Pfam" id="PF13527">
    <property type="entry name" value="Acetyltransf_9"/>
    <property type="match status" value="1"/>
</dbReference>
<gene>
    <name evidence="2" type="ORF">CLOHIR_02033</name>
</gene>
<dbReference type="InterPro" id="IPR000182">
    <property type="entry name" value="GNAT_dom"/>
</dbReference>
<dbReference type="RefSeq" id="WP_006440895.1">
    <property type="nucleotide sequence ID" value="NZ_DS995359.1"/>
</dbReference>
<dbReference type="HOGENOM" id="CLU_050659_2_0_9"/>
<dbReference type="PANTHER" id="PTHR37817:SF1">
    <property type="entry name" value="N-ACETYLTRANSFERASE EIS"/>
    <property type="match status" value="1"/>
</dbReference>
<dbReference type="Pfam" id="PF17668">
    <property type="entry name" value="Acetyltransf_17"/>
    <property type="match status" value="1"/>
</dbReference>